<dbReference type="EMBL" id="PQWB01000173">
    <property type="protein sequence ID" value="POZ60129.1"/>
    <property type="molecule type" value="Genomic_DNA"/>
</dbReference>
<dbReference type="SUPFAM" id="SSF48452">
    <property type="entry name" value="TPR-like"/>
    <property type="match status" value="1"/>
</dbReference>
<protein>
    <recommendedName>
        <fullName evidence="3">Tetratricopeptide repeat protein</fullName>
    </recommendedName>
</protein>
<dbReference type="Proteomes" id="UP000237082">
    <property type="component" value="Unassembled WGS sequence"/>
</dbReference>
<name>A0A2S5DAM3_9NEIS</name>
<accession>A0A2S5DAM3</accession>
<dbReference type="InterPro" id="IPR011990">
    <property type="entry name" value="TPR-like_helical_dom_sf"/>
</dbReference>
<proteinExistence type="predicted"/>
<gene>
    <name evidence="1" type="ORF">C2I19_20580</name>
</gene>
<keyword evidence="2" id="KW-1185">Reference proteome</keyword>
<evidence type="ECO:0008006" key="3">
    <source>
        <dbReference type="Google" id="ProtNLM"/>
    </source>
</evidence>
<organism evidence="1 2">
    <name type="scientific">Chromobacterium alticapitis</name>
    <dbReference type="NCBI Taxonomy" id="2073169"/>
    <lineage>
        <taxon>Bacteria</taxon>
        <taxon>Pseudomonadati</taxon>
        <taxon>Pseudomonadota</taxon>
        <taxon>Betaproteobacteria</taxon>
        <taxon>Neisseriales</taxon>
        <taxon>Chromobacteriaceae</taxon>
        <taxon>Chromobacterium</taxon>
    </lineage>
</organism>
<sequence>MAELANEIHAEIQRLCALGDKRANAKQFPDALQIYWAAWDLLPEPKTEWEAATWILAAVGDSNFLGGDYVAGRDNLSQAMHCPNAIGNPFLHLRLGQCQLELQAFDQAADELMRVYMGGGADIFEDQDPKYLRFLQSKAKGIETPKKPWQFWK</sequence>
<dbReference type="AlphaFoldDB" id="A0A2S5DAM3"/>
<dbReference type="OrthoDB" id="1551390at2"/>
<evidence type="ECO:0000313" key="2">
    <source>
        <dbReference type="Proteomes" id="UP000237082"/>
    </source>
</evidence>
<dbReference type="Gene3D" id="1.25.40.10">
    <property type="entry name" value="Tetratricopeptide repeat domain"/>
    <property type="match status" value="1"/>
</dbReference>
<reference evidence="2" key="1">
    <citation type="submission" date="2018-02" db="EMBL/GenBank/DDBJ databases">
        <authorList>
            <person name="O'Hara-Hanley K."/>
            <person name="Soby S."/>
        </authorList>
    </citation>
    <scope>NUCLEOTIDE SEQUENCE [LARGE SCALE GENOMIC DNA]</scope>
    <source>
        <strain evidence="2">MWU14-2602</strain>
    </source>
</reference>
<comment type="caution">
    <text evidence="1">The sequence shown here is derived from an EMBL/GenBank/DDBJ whole genome shotgun (WGS) entry which is preliminary data.</text>
</comment>
<evidence type="ECO:0000313" key="1">
    <source>
        <dbReference type="EMBL" id="POZ60129.1"/>
    </source>
</evidence>